<reference evidence="2 3" key="1">
    <citation type="submission" date="2019-06" db="EMBL/GenBank/DDBJ databases">
        <title>Sequencing the genomes of 1000 actinobacteria strains.</title>
        <authorList>
            <person name="Klenk H.-P."/>
        </authorList>
    </citation>
    <scope>NUCLEOTIDE SEQUENCE [LARGE SCALE GENOMIC DNA]</scope>
    <source>
        <strain evidence="2 3">DSM 45928</strain>
    </source>
</reference>
<keyword evidence="3" id="KW-1185">Reference proteome</keyword>
<dbReference type="OrthoDB" id="5928962at2"/>
<proteinExistence type="predicted"/>
<dbReference type="Gene3D" id="2.40.10.10">
    <property type="entry name" value="Trypsin-like serine proteases"/>
    <property type="match status" value="2"/>
</dbReference>
<name>A0A543AW92_9ACTN</name>
<comment type="caution">
    <text evidence="2">The sequence shown here is derived from an EMBL/GenBank/DDBJ whole genome shotgun (WGS) entry which is preliminary data.</text>
</comment>
<gene>
    <name evidence="2" type="ORF">FB566_2398</name>
</gene>
<feature type="chain" id="PRO_5021702195" evidence="1">
    <location>
        <begin position="25"/>
        <end position="388"/>
    </location>
</feature>
<dbReference type="InterPro" id="IPR043504">
    <property type="entry name" value="Peptidase_S1_PA_chymotrypsin"/>
</dbReference>
<evidence type="ECO:0000313" key="2">
    <source>
        <dbReference type="EMBL" id="TQL76856.1"/>
    </source>
</evidence>
<accession>A0A543AW92</accession>
<dbReference type="Pfam" id="PF13365">
    <property type="entry name" value="Trypsin_2"/>
    <property type="match status" value="1"/>
</dbReference>
<keyword evidence="1" id="KW-0732">Signal</keyword>
<dbReference type="InParanoid" id="A0A543AW92"/>
<dbReference type="RefSeq" id="WP_142038895.1">
    <property type="nucleotide sequence ID" value="NZ_JBHTGS010000001.1"/>
</dbReference>
<dbReference type="PANTHER" id="PTHR36234">
    <property type="entry name" value="LYSYL ENDOPEPTIDASE"/>
    <property type="match status" value="1"/>
</dbReference>
<dbReference type="PANTHER" id="PTHR36234:SF5">
    <property type="entry name" value="LYSYL ENDOPEPTIDASE"/>
    <property type="match status" value="1"/>
</dbReference>
<organism evidence="2 3">
    <name type="scientific">Stackebrandtia endophytica</name>
    <dbReference type="NCBI Taxonomy" id="1496996"/>
    <lineage>
        <taxon>Bacteria</taxon>
        <taxon>Bacillati</taxon>
        <taxon>Actinomycetota</taxon>
        <taxon>Actinomycetes</taxon>
        <taxon>Glycomycetales</taxon>
        <taxon>Glycomycetaceae</taxon>
        <taxon>Stackebrandtia</taxon>
    </lineage>
</organism>
<protein>
    <submittedName>
        <fullName evidence="2">V8-like Glu-specific endopeptidase</fullName>
    </submittedName>
</protein>
<dbReference type="EMBL" id="VFOW01000001">
    <property type="protein sequence ID" value="TQL76856.1"/>
    <property type="molecule type" value="Genomic_DNA"/>
</dbReference>
<evidence type="ECO:0000313" key="3">
    <source>
        <dbReference type="Proteomes" id="UP000317043"/>
    </source>
</evidence>
<sequence length="388" mass="41148">MTAKRLASCLMGFGLGVSLVGAGAADPPAEVSSEPTVLEVQQVGELIDDTSTLSYQSGTEVISYPGATYIKVRFAGLDLAPGDYLTVSSPDGDEVHTYHGAPGDGWLDSDSDYTLHEDTGFAALSIEGDTAVLRIHSEYDRVATSGVRLDGYWRGYDQAEYEAANPGLMAICGPDGRKDSVCYQTSHPTEYSRSGAVARLLMGGGACTAWRIGDSNRMMTNNHCMSTASAVAASESQFDYECATCGGNDPKTPTKVSGQTLYRTSSSLDYTLYSVNSFDSIASFGTLYIESRDPVLNERIYIPGHGGAQPQKLSITTEDGGANCKVDQVVYLNINTGYMCDTEGGSSGSPVLAGSSHTVIALHRIGSCLNGGTRMSLIYPEVIDLIEQ</sequence>
<dbReference type="AlphaFoldDB" id="A0A543AW92"/>
<dbReference type="SUPFAM" id="SSF50494">
    <property type="entry name" value="Trypsin-like serine proteases"/>
    <property type="match status" value="1"/>
</dbReference>
<dbReference type="InterPro" id="IPR009003">
    <property type="entry name" value="Peptidase_S1_PA"/>
</dbReference>
<evidence type="ECO:0000256" key="1">
    <source>
        <dbReference type="SAM" id="SignalP"/>
    </source>
</evidence>
<dbReference type="Proteomes" id="UP000317043">
    <property type="component" value="Unassembled WGS sequence"/>
</dbReference>
<feature type="signal peptide" evidence="1">
    <location>
        <begin position="1"/>
        <end position="24"/>
    </location>
</feature>